<dbReference type="EMBL" id="AMRM01000030">
    <property type="protein sequence ID" value="EKF17082.1"/>
    <property type="molecule type" value="Genomic_DNA"/>
</dbReference>
<organism evidence="1 2">
    <name type="scientific">Nitratireductor pacificus pht-3B</name>
    <dbReference type="NCBI Taxonomy" id="391937"/>
    <lineage>
        <taxon>Bacteria</taxon>
        <taxon>Pseudomonadati</taxon>
        <taxon>Pseudomonadota</taxon>
        <taxon>Alphaproteobacteria</taxon>
        <taxon>Hyphomicrobiales</taxon>
        <taxon>Phyllobacteriaceae</taxon>
        <taxon>Nitratireductor</taxon>
    </lineage>
</organism>
<name>K2MIU3_9HYPH</name>
<evidence type="ECO:0000313" key="1">
    <source>
        <dbReference type="EMBL" id="EKF17082.1"/>
    </source>
</evidence>
<reference evidence="1 2" key="1">
    <citation type="journal article" date="2012" name="J. Bacteriol.">
        <title>Genome Sequence of Nitratireductor pacificus Type Strain pht-3B.</title>
        <authorList>
            <person name="Lai Q."/>
            <person name="Li G."/>
            <person name="Shao Z."/>
        </authorList>
    </citation>
    <scope>NUCLEOTIDE SEQUENCE [LARGE SCALE GENOMIC DNA]</scope>
    <source>
        <strain evidence="2">pht-3B</strain>
    </source>
</reference>
<protein>
    <submittedName>
        <fullName evidence="1">Uncharacterized protein</fullName>
    </submittedName>
</protein>
<dbReference type="OrthoDB" id="8468817at2"/>
<dbReference type="PATRIC" id="fig|391937.3.peg.4093"/>
<comment type="caution">
    <text evidence="1">The sequence shown here is derived from an EMBL/GenBank/DDBJ whole genome shotgun (WGS) entry which is preliminary data.</text>
</comment>
<dbReference type="STRING" id="391937.NA2_19968"/>
<dbReference type="AlphaFoldDB" id="K2MIU3"/>
<proteinExistence type="predicted"/>
<keyword evidence="2" id="KW-1185">Reference proteome</keyword>
<accession>K2MIU3</accession>
<dbReference type="Proteomes" id="UP000006786">
    <property type="component" value="Unassembled WGS sequence"/>
</dbReference>
<dbReference type="RefSeq" id="WP_008599083.1">
    <property type="nucleotide sequence ID" value="NZ_AMRM01000030.1"/>
</dbReference>
<sequence length="159" mass="16620">MSESLRVGFTAETTRALCAEAERRHLLPQVLVKAAINAILAGGLLDAVIDGDDARQLSGGHGRDLATGLTMLQSGLIYLIGTHAGRDGACRYSISGFQMLLDTGSWSGVRNGLSWLVMHGYIARVGTGSRLTVQAYRLTHRGGAVFAQLAGHGGDGGEG</sequence>
<evidence type="ECO:0000313" key="2">
    <source>
        <dbReference type="Proteomes" id="UP000006786"/>
    </source>
</evidence>
<gene>
    <name evidence="1" type="ORF">NA2_19968</name>
</gene>